<dbReference type="PANTHER" id="PTHR30336">
    <property type="entry name" value="INNER MEMBRANE PROTEIN, PROBABLE PERMEASE"/>
    <property type="match status" value="1"/>
</dbReference>
<dbReference type="InterPro" id="IPR003848">
    <property type="entry name" value="DUF218"/>
</dbReference>
<evidence type="ECO:0000259" key="1">
    <source>
        <dbReference type="Pfam" id="PF02698"/>
    </source>
</evidence>
<gene>
    <name evidence="2" type="ORF">ACFQ39_10810</name>
</gene>
<dbReference type="Pfam" id="PF02698">
    <property type="entry name" value="DUF218"/>
    <property type="match status" value="1"/>
</dbReference>
<proteinExistence type="predicted"/>
<dbReference type="InterPro" id="IPR051599">
    <property type="entry name" value="Cell_Envelope_Assoc"/>
</dbReference>
<dbReference type="EMBL" id="JBHTMY010000003">
    <property type="protein sequence ID" value="MFD1316110.1"/>
    <property type="molecule type" value="Genomic_DNA"/>
</dbReference>
<comment type="caution">
    <text evidence="2">The sequence shown here is derived from an EMBL/GenBank/DDBJ whole genome shotgun (WGS) entry which is preliminary data.</text>
</comment>
<organism evidence="2 3">
    <name type="scientific">Namhaeicola litoreus</name>
    <dbReference type="NCBI Taxonomy" id="1052145"/>
    <lineage>
        <taxon>Bacteria</taxon>
        <taxon>Pseudomonadati</taxon>
        <taxon>Bacteroidota</taxon>
        <taxon>Flavobacteriia</taxon>
        <taxon>Flavobacteriales</taxon>
        <taxon>Flavobacteriaceae</taxon>
        <taxon>Namhaeicola</taxon>
    </lineage>
</organism>
<accession>A0ABW3Y3W5</accession>
<keyword evidence="3" id="KW-1185">Reference proteome</keyword>
<dbReference type="Proteomes" id="UP001597201">
    <property type="component" value="Unassembled WGS sequence"/>
</dbReference>
<evidence type="ECO:0000313" key="2">
    <source>
        <dbReference type="EMBL" id="MFD1316110.1"/>
    </source>
</evidence>
<feature type="domain" description="DUF218" evidence="1">
    <location>
        <begin position="7"/>
        <end position="168"/>
    </location>
</feature>
<protein>
    <submittedName>
        <fullName evidence="2">YdcF family protein</fullName>
    </submittedName>
</protein>
<dbReference type="PANTHER" id="PTHR30336:SF4">
    <property type="entry name" value="ENVELOPE BIOGENESIS FACTOR ELYC"/>
    <property type="match status" value="1"/>
</dbReference>
<sequence>MTQAYCIHVLGAGYDLDTTLPATSQLDLKTLGRLIEGIRVFKQLPNSILVTSGYAGKNLESQASVARRAAIALGVPKDKIEMLETPSTTWEEVLAFQQTFEDNGIPIIATDAAHMPRAMDMFRAAGYEPQAAPTNFKVKSRHHSYHGFSLPNVKSIQLMDVWLHEVLGELKWRMGVVVIGRQKTEDKR</sequence>
<evidence type="ECO:0000313" key="3">
    <source>
        <dbReference type="Proteomes" id="UP001597201"/>
    </source>
</evidence>
<reference evidence="3" key="1">
    <citation type="journal article" date="2019" name="Int. J. Syst. Evol. Microbiol.">
        <title>The Global Catalogue of Microorganisms (GCM) 10K type strain sequencing project: providing services to taxonomists for standard genome sequencing and annotation.</title>
        <authorList>
            <consortium name="The Broad Institute Genomics Platform"/>
            <consortium name="The Broad Institute Genome Sequencing Center for Infectious Disease"/>
            <person name="Wu L."/>
            <person name="Ma J."/>
        </authorList>
    </citation>
    <scope>NUCLEOTIDE SEQUENCE [LARGE SCALE GENOMIC DNA]</scope>
    <source>
        <strain evidence="3">CCUG 61485</strain>
    </source>
</reference>
<dbReference type="RefSeq" id="WP_377178918.1">
    <property type="nucleotide sequence ID" value="NZ_JBHTMY010000003.1"/>
</dbReference>
<dbReference type="CDD" id="cd06259">
    <property type="entry name" value="YdcF-like"/>
    <property type="match status" value="1"/>
</dbReference>
<name>A0ABW3Y3W5_9FLAO</name>